<dbReference type="GO" id="GO:0004673">
    <property type="term" value="F:protein histidine kinase activity"/>
    <property type="evidence" value="ECO:0007669"/>
    <property type="project" value="InterPro"/>
</dbReference>
<evidence type="ECO:0000259" key="2">
    <source>
        <dbReference type="PROSITE" id="PS51426"/>
    </source>
</evidence>
<dbReference type="PROSITE" id="PS51426">
    <property type="entry name" value="ABL"/>
    <property type="match status" value="1"/>
</dbReference>
<protein>
    <recommendedName>
        <fullName evidence="2">ABL domain-containing protein</fullName>
    </recommendedName>
</protein>
<dbReference type="RefSeq" id="WP_138661499.1">
    <property type="nucleotide sequence ID" value="NZ_VANS01000001.1"/>
</dbReference>
<dbReference type="OrthoDB" id="5198105at2"/>
<name>A0A5S3PP14_9RHOB</name>
<organism evidence="3 4">
    <name type="scientific">Sulfitobacter sabulilitoris</name>
    <dbReference type="NCBI Taxonomy" id="2562655"/>
    <lineage>
        <taxon>Bacteria</taxon>
        <taxon>Pseudomonadati</taxon>
        <taxon>Pseudomonadota</taxon>
        <taxon>Alphaproteobacteria</taxon>
        <taxon>Rhodobacterales</taxon>
        <taxon>Roseobacteraceae</taxon>
        <taxon>Sulfitobacter</taxon>
    </lineage>
</organism>
<keyword evidence="1" id="KW-1133">Transmembrane helix</keyword>
<evidence type="ECO:0000256" key="1">
    <source>
        <dbReference type="SAM" id="Phobius"/>
    </source>
</evidence>
<keyword evidence="4" id="KW-1185">Reference proteome</keyword>
<dbReference type="GO" id="GO:0005524">
    <property type="term" value="F:ATP binding"/>
    <property type="evidence" value="ECO:0007669"/>
    <property type="project" value="InterPro"/>
</dbReference>
<accession>A0A5S3PP14</accession>
<dbReference type="GO" id="GO:0006355">
    <property type="term" value="P:regulation of DNA-templated transcription"/>
    <property type="evidence" value="ECO:0007669"/>
    <property type="project" value="InterPro"/>
</dbReference>
<keyword evidence="1" id="KW-0812">Transmembrane</keyword>
<feature type="domain" description="ABL" evidence="2">
    <location>
        <begin position="85"/>
        <end position="176"/>
    </location>
</feature>
<feature type="transmembrane region" description="Helical" evidence="1">
    <location>
        <begin position="148"/>
        <end position="165"/>
    </location>
</feature>
<dbReference type="AlphaFoldDB" id="A0A5S3PP14"/>
<dbReference type="InterPro" id="IPR019017">
    <property type="entry name" value="Sig_transdc_His_kin_a/b-loop_C"/>
</dbReference>
<reference evidence="3 4" key="1">
    <citation type="submission" date="2019-05" db="EMBL/GenBank/DDBJ databases">
        <title>Sulfitobacter sabulilitoris sp. nov., isolated from a marine sand.</title>
        <authorList>
            <person name="Yoon J.-H."/>
        </authorList>
    </citation>
    <scope>NUCLEOTIDE SEQUENCE [LARGE SCALE GENOMIC DNA]</scope>
    <source>
        <strain evidence="3 4">HSMS-29</strain>
    </source>
</reference>
<dbReference type="EMBL" id="VANS01000001">
    <property type="protein sequence ID" value="TMM55330.1"/>
    <property type="molecule type" value="Genomic_DNA"/>
</dbReference>
<sequence length="176" mass="18800">MTRATRLLWATGIMAVLCFAYLAWLSRTVLTPAPGLAPFDAHLTGYTMAQARDYLAAISPHATLIYLGTFRLWDTVFPVLAAFTLGGVTWVQARGLRQWVRLIALLAPAGYLLMDLAENALVAELLLSGADATGTAILRASQFTVVKWALFGLAGGVALGAWLLAPTGAAPRKDMP</sequence>
<keyword evidence="1" id="KW-0472">Membrane</keyword>
<evidence type="ECO:0000313" key="4">
    <source>
        <dbReference type="Proteomes" id="UP000309550"/>
    </source>
</evidence>
<feature type="transmembrane region" description="Helical" evidence="1">
    <location>
        <begin position="75"/>
        <end position="92"/>
    </location>
</feature>
<dbReference type="GO" id="GO:0000160">
    <property type="term" value="P:phosphorelay signal transduction system"/>
    <property type="evidence" value="ECO:0007669"/>
    <property type="project" value="InterPro"/>
</dbReference>
<gene>
    <name evidence="3" type="ORF">FDT80_07190</name>
</gene>
<evidence type="ECO:0000313" key="3">
    <source>
        <dbReference type="EMBL" id="TMM55330.1"/>
    </source>
</evidence>
<comment type="caution">
    <text evidence="3">The sequence shown here is derived from an EMBL/GenBank/DDBJ whole genome shotgun (WGS) entry which is preliminary data.</text>
</comment>
<feature type="transmembrane region" description="Helical" evidence="1">
    <location>
        <begin position="7"/>
        <end position="24"/>
    </location>
</feature>
<dbReference type="Proteomes" id="UP000309550">
    <property type="component" value="Unassembled WGS sequence"/>
</dbReference>
<proteinExistence type="predicted"/>
<dbReference type="GO" id="GO:0005886">
    <property type="term" value="C:plasma membrane"/>
    <property type="evidence" value="ECO:0007669"/>
    <property type="project" value="InterPro"/>
</dbReference>